<reference evidence="2" key="1">
    <citation type="journal article" date="2021" name="Proc. Natl. Acad. Sci. U.S.A.">
        <title>A Catalog of Tens of Thousands of Viruses from Human Metagenomes Reveals Hidden Associations with Chronic Diseases.</title>
        <authorList>
            <person name="Tisza M.J."/>
            <person name="Buck C.B."/>
        </authorList>
    </citation>
    <scope>NUCLEOTIDE SEQUENCE</scope>
    <source>
        <strain evidence="2">CtBM815</strain>
    </source>
</reference>
<name>A0A8S5RJX3_9VIRU</name>
<sequence length="29" mass="3030">MFNVAVGSPKPPKGNRITDGTQNSSIGEK</sequence>
<protein>
    <submittedName>
        <fullName evidence="2">Uncharacterized protein</fullName>
    </submittedName>
</protein>
<evidence type="ECO:0000256" key="1">
    <source>
        <dbReference type="SAM" id="MobiDB-lite"/>
    </source>
</evidence>
<feature type="compositionally biased region" description="Polar residues" evidence="1">
    <location>
        <begin position="18"/>
        <end position="29"/>
    </location>
</feature>
<evidence type="ECO:0000313" key="2">
    <source>
        <dbReference type="EMBL" id="DAE31688.1"/>
    </source>
</evidence>
<proteinExistence type="predicted"/>
<dbReference type="EMBL" id="BK059109">
    <property type="protein sequence ID" value="DAE31688.1"/>
    <property type="molecule type" value="Genomic_DNA"/>
</dbReference>
<feature type="region of interest" description="Disordered" evidence="1">
    <location>
        <begin position="1"/>
        <end position="29"/>
    </location>
</feature>
<accession>A0A8S5RJX3</accession>
<organism evidence="2">
    <name type="scientific">virus sp. ctBM815</name>
    <dbReference type="NCBI Taxonomy" id="2825806"/>
    <lineage>
        <taxon>Viruses</taxon>
    </lineage>
</organism>